<dbReference type="GO" id="GO:0005524">
    <property type="term" value="F:ATP binding"/>
    <property type="evidence" value="ECO:0000318"/>
    <property type="project" value="GO_Central"/>
</dbReference>
<feature type="compositionally biased region" description="Low complexity" evidence="10">
    <location>
        <begin position="154"/>
        <end position="175"/>
    </location>
</feature>
<dbReference type="PROSITE" id="PS51161">
    <property type="entry name" value="ATP_CONE"/>
    <property type="match status" value="1"/>
</dbReference>
<feature type="compositionally biased region" description="Basic and acidic residues" evidence="10">
    <location>
        <begin position="600"/>
        <end position="609"/>
    </location>
</feature>
<comment type="catalytic activity">
    <reaction evidence="9">
        <text>a 2'-deoxyribonucleoside 5'-diphosphate + [thioredoxin]-disulfide + H2O = a ribonucleoside 5'-diphosphate + [thioredoxin]-dithiol</text>
        <dbReference type="Rhea" id="RHEA:23252"/>
        <dbReference type="Rhea" id="RHEA-COMP:10698"/>
        <dbReference type="Rhea" id="RHEA-COMP:10700"/>
        <dbReference type="ChEBI" id="CHEBI:15377"/>
        <dbReference type="ChEBI" id="CHEBI:29950"/>
        <dbReference type="ChEBI" id="CHEBI:50058"/>
        <dbReference type="ChEBI" id="CHEBI:57930"/>
        <dbReference type="ChEBI" id="CHEBI:73316"/>
        <dbReference type="EC" id="1.17.4.1"/>
    </reaction>
</comment>
<evidence type="ECO:0000256" key="10">
    <source>
        <dbReference type="SAM" id="MobiDB-lite"/>
    </source>
</evidence>
<accession>A0A1Y1IS71</accession>
<feature type="region of interest" description="Disordered" evidence="10">
    <location>
        <begin position="352"/>
        <end position="389"/>
    </location>
</feature>
<feature type="region of interest" description="Disordered" evidence="10">
    <location>
        <begin position="419"/>
        <end position="498"/>
    </location>
</feature>
<keyword evidence="5 8" id="KW-0067">ATP-binding</keyword>
<evidence type="ECO:0000313" key="12">
    <source>
        <dbReference type="EMBL" id="GAQ92111.1"/>
    </source>
</evidence>
<dbReference type="GO" id="GO:0005971">
    <property type="term" value="C:ribonucleoside-diphosphate reductase complex"/>
    <property type="evidence" value="ECO:0000318"/>
    <property type="project" value="GO_Central"/>
</dbReference>
<gene>
    <name evidence="12" type="ORF">KFL_009240020</name>
</gene>
<dbReference type="SUPFAM" id="SSF48168">
    <property type="entry name" value="R1 subunit of ribonucleotide reductase, N-terminal domain"/>
    <property type="match status" value="1"/>
</dbReference>
<evidence type="ECO:0000256" key="3">
    <source>
        <dbReference type="ARBA" id="ARBA00022533"/>
    </source>
</evidence>
<keyword evidence="7 9" id="KW-0215">Deoxyribonucleotide synthesis</keyword>
<evidence type="ECO:0000256" key="7">
    <source>
        <dbReference type="ARBA" id="ARBA00023116"/>
    </source>
</evidence>
<reference evidence="12 13" key="1">
    <citation type="journal article" date="2014" name="Nat. Commun.">
        <title>Klebsormidium flaccidum genome reveals primary factors for plant terrestrial adaptation.</title>
        <authorList>
            <person name="Hori K."/>
            <person name="Maruyama F."/>
            <person name="Fujisawa T."/>
            <person name="Togashi T."/>
            <person name="Yamamoto N."/>
            <person name="Seo M."/>
            <person name="Sato S."/>
            <person name="Yamada T."/>
            <person name="Mori H."/>
            <person name="Tajima N."/>
            <person name="Moriyama T."/>
            <person name="Ikeuchi M."/>
            <person name="Watanabe M."/>
            <person name="Wada H."/>
            <person name="Kobayashi K."/>
            <person name="Saito M."/>
            <person name="Masuda T."/>
            <person name="Sasaki-Sekimoto Y."/>
            <person name="Mashiguchi K."/>
            <person name="Awai K."/>
            <person name="Shimojima M."/>
            <person name="Masuda S."/>
            <person name="Iwai M."/>
            <person name="Nobusawa T."/>
            <person name="Narise T."/>
            <person name="Kondo S."/>
            <person name="Saito H."/>
            <person name="Sato R."/>
            <person name="Murakawa M."/>
            <person name="Ihara Y."/>
            <person name="Oshima-Yamada Y."/>
            <person name="Ohtaka K."/>
            <person name="Satoh M."/>
            <person name="Sonobe K."/>
            <person name="Ishii M."/>
            <person name="Ohtani R."/>
            <person name="Kanamori-Sato M."/>
            <person name="Honoki R."/>
            <person name="Miyazaki D."/>
            <person name="Mochizuki H."/>
            <person name="Umetsu J."/>
            <person name="Higashi K."/>
            <person name="Shibata D."/>
            <person name="Kamiya Y."/>
            <person name="Sato N."/>
            <person name="Nakamura Y."/>
            <person name="Tabata S."/>
            <person name="Ida S."/>
            <person name="Kurokawa K."/>
            <person name="Ohta H."/>
        </authorList>
    </citation>
    <scope>NUCLEOTIDE SEQUENCE [LARGE SCALE GENOMIC DNA]</scope>
    <source>
        <strain evidence="12 13">NIES-2285</strain>
    </source>
</reference>
<feature type="region of interest" description="Disordered" evidence="10">
    <location>
        <begin position="90"/>
        <end position="325"/>
    </location>
</feature>
<feature type="compositionally biased region" description="Basic and acidic residues" evidence="10">
    <location>
        <begin position="419"/>
        <end position="449"/>
    </location>
</feature>
<dbReference type="Pfam" id="PF00317">
    <property type="entry name" value="Ribonuc_red_lgN"/>
    <property type="match status" value="1"/>
</dbReference>
<protein>
    <recommendedName>
        <fullName evidence="2 9">Ribonucleoside-diphosphate reductase</fullName>
        <ecNumber evidence="2 9">1.17.4.1</ecNumber>
    </recommendedName>
</protein>
<dbReference type="InterPro" id="IPR005144">
    <property type="entry name" value="ATP-cone_dom"/>
</dbReference>
<feature type="compositionally biased region" description="Basic and acidic residues" evidence="10">
    <location>
        <begin position="300"/>
        <end position="317"/>
    </location>
</feature>
<dbReference type="EMBL" id="DF237873">
    <property type="protein sequence ID" value="GAQ92111.1"/>
    <property type="molecule type" value="Genomic_DNA"/>
</dbReference>
<dbReference type="Gene3D" id="3.20.70.20">
    <property type="match status" value="1"/>
</dbReference>
<dbReference type="Pfam" id="PF03477">
    <property type="entry name" value="ATP-cone"/>
    <property type="match status" value="1"/>
</dbReference>
<dbReference type="CDD" id="cd01679">
    <property type="entry name" value="RNR_I"/>
    <property type="match status" value="1"/>
</dbReference>
<name>A0A1Y1IS71_KLENI</name>
<dbReference type="OrthoDB" id="3000483at2759"/>
<comment type="function">
    <text evidence="9">Provides the precursors necessary for DNA synthesis. Catalyzes the biosynthesis of deoxyribonucleotides from the corresponding ribonucleotides.</text>
</comment>
<organism evidence="12 13">
    <name type="scientific">Klebsormidium nitens</name>
    <name type="common">Green alga</name>
    <name type="synonym">Ulothrix nitens</name>
    <dbReference type="NCBI Taxonomy" id="105231"/>
    <lineage>
        <taxon>Eukaryota</taxon>
        <taxon>Viridiplantae</taxon>
        <taxon>Streptophyta</taxon>
        <taxon>Klebsormidiophyceae</taxon>
        <taxon>Klebsormidiales</taxon>
        <taxon>Klebsormidiaceae</taxon>
        <taxon>Klebsormidium</taxon>
    </lineage>
</organism>
<dbReference type="NCBIfam" id="TIGR02506">
    <property type="entry name" value="NrdE_NrdA"/>
    <property type="match status" value="1"/>
</dbReference>
<feature type="region of interest" description="Disordered" evidence="10">
    <location>
        <begin position="600"/>
        <end position="623"/>
    </location>
</feature>
<dbReference type="STRING" id="105231.A0A1Y1IS71"/>
<dbReference type="InterPro" id="IPR013346">
    <property type="entry name" value="NrdE_NrdA_C"/>
</dbReference>
<evidence type="ECO:0000259" key="11">
    <source>
        <dbReference type="PROSITE" id="PS51161"/>
    </source>
</evidence>
<dbReference type="PANTHER" id="PTHR11573:SF6">
    <property type="entry name" value="RIBONUCLEOSIDE-DIPHOSPHATE REDUCTASE LARGE SUBUNIT"/>
    <property type="match status" value="1"/>
</dbReference>
<keyword evidence="13" id="KW-1185">Reference proteome</keyword>
<keyword evidence="4 8" id="KW-0547">Nucleotide-binding</keyword>
<evidence type="ECO:0000256" key="2">
    <source>
        <dbReference type="ARBA" id="ARBA00012274"/>
    </source>
</evidence>
<dbReference type="PANTHER" id="PTHR11573">
    <property type="entry name" value="RIBONUCLEOSIDE-DIPHOSPHATE REDUCTASE LARGE CHAIN"/>
    <property type="match status" value="1"/>
</dbReference>
<evidence type="ECO:0000256" key="5">
    <source>
        <dbReference type="ARBA" id="ARBA00022840"/>
    </source>
</evidence>
<evidence type="ECO:0000256" key="6">
    <source>
        <dbReference type="ARBA" id="ARBA00023002"/>
    </source>
</evidence>
<evidence type="ECO:0000256" key="1">
    <source>
        <dbReference type="ARBA" id="ARBA00010406"/>
    </source>
</evidence>
<evidence type="ECO:0000256" key="9">
    <source>
        <dbReference type="RuleBase" id="RU003410"/>
    </source>
</evidence>
<dbReference type="EC" id="1.17.4.1" evidence="2 9"/>
<dbReference type="GO" id="GO:0004748">
    <property type="term" value="F:ribonucleoside-diphosphate reductase activity, thioredoxin disulfide as acceptor"/>
    <property type="evidence" value="ECO:0000318"/>
    <property type="project" value="GO_Central"/>
</dbReference>
<dbReference type="GO" id="GO:0009263">
    <property type="term" value="P:deoxyribonucleotide biosynthetic process"/>
    <property type="evidence" value="ECO:0000318"/>
    <property type="project" value="GO_Central"/>
</dbReference>
<feature type="compositionally biased region" description="Low complexity" evidence="10">
    <location>
        <begin position="214"/>
        <end position="223"/>
    </location>
</feature>
<feature type="compositionally biased region" description="Low complexity" evidence="10">
    <location>
        <begin position="248"/>
        <end position="298"/>
    </location>
</feature>
<dbReference type="SUPFAM" id="SSF51998">
    <property type="entry name" value="PFL-like glycyl radical enzymes"/>
    <property type="match status" value="1"/>
</dbReference>
<dbReference type="InterPro" id="IPR008926">
    <property type="entry name" value="RNR_R1-su_N"/>
</dbReference>
<evidence type="ECO:0000256" key="8">
    <source>
        <dbReference type="PROSITE-ProRule" id="PRU00492"/>
    </source>
</evidence>
<proteinExistence type="inferred from homology"/>
<keyword evidence="6 9" id="KW-0560">Oxidoreductase</keyword>
<feature type="domain" description="ATP-cone" evidence="11">
    <location>
        <begin position="718"/>
        <end position="834"/>
    </location>
</feature>
<dbReference type="InterPro" id="IPR013509">
    <property type="entry name" value="RNR_lsu_N"/>
</dbReference>
<feature type="compositionally biased region" description="Low complexity" evidence="10">
    <location>
        <begin position="184"/>
        <end position="200"/>
    </location>
</feature>
<dbReference type="Pfam" id="PF02867">
    <property type="entry name" value="Ribonuc_red_lgC"/>
    <property type="match status" value="1"/>
</dbReference>
<feature type="compositionally biased region" description="Low complexity" evidence="10">
    <location>
        <begin position="106"/>
        <end position="123"/>
    </location>
</feature>
<feature type="compositionally biased region" description="Basic and acidic residues" evidence="10">
    <location>
        <begin position="367"/>
        <end position="378"/>
    </location>
</feature>
<dbReference type="InterPro" id="IPR000788">
    <property type="entry name" value="RNR_lg_C"/>
</dbReference>
<dbReference type="PROSITE" id="PS00089">
    <property type="entry name" value="RIBORED_LARGE"/>
    <property type="match status" value="1"/>
</dbReference>
<evidence type="ECO:0000256" key="4">
    <source>
        <dbReference type="ARBA" id="ARBA00022741"/>
    </source>
</evidence>
<sequence>MGLKVREDEASERRRYVAIGNSALRLKKADGGASFLVSANYSVWDDKEDRLANELPKSTKQIEISLSCDDLPRIYERLYAAIGTATDGLVEDDVPERSDATGVGSDAPTTATADGETTAGLDGPVEGGTAKQDAEAQAADGPAETETHGDDTVADTTDGGAEVETTAQDTATDTADGGGDAQKTDAGSAEGAAQGETAAQDSAAEPADGGAGGATATQDNGAQNLATEAADGATDGIEKDDGAGGAEGETAAQDSAAEAADGVAEGETAEQDAAANAADGGADGEQGAQDAAANASDGGVEGKMDAAKASEATREPHSPGTQGVAGVAVVSDGALSVVIVVPVEGKTMGQGAATVASGEANASDAPAEGKTDEPDHAPEVTGVAQEESVAGPEGVAAVAVVHDEVLSVVIAVPVRYAEAEPKEPTAEREAAAHAPDERVEGETAGRDAVADGTDGGSTKAADGSVEGETAGRDAAAEEGDVPAEAGTGGQGPSAEAAEVAREVPVEAVADVALVSGEGSVVIVVPVPSAEAASEETTADQSGCGQASPLSAMVHMGDPDEVPPMMHRMQVSVQTFPGPDGEAATQITVAAVPEVREEAGAAVPEVREDAVSAGRPAPESGAGPEYAVMSDAEVRVKKPPDSVMYEVATTYGVWTTKESWLADEAAAREVPLKVSLPLWDLPRMFECMHAQMKTEHGGPVEERALNGTALTAFDPSANMFVIKRSGGRELMSFDKISERLIRLSEDPFQPYPPSRHGAPVCVVDDDPLCTGAALKGVNPHKVAQKVCAGIYDGITTVELDKLASEEAAAMQSVHPEYGVLASRIVVSNLHKTTPPTFGESVRALEGRLDPAFFAALTVEGGPLEALEGAIDYTRDYNYDYFGIKTLEKMYLLKARGGQVKERPQHMLMRVSAWINGSRGEAVNVKRTLETYELMSQRYYTHATPTLFNAGTRMPQLSSCMLLNQIDTPERDSIDGMYDLVKHVAQISKMAGGIGTNCTLVRSRGSYIHGSGGTSKGLVPFLRVLNETARHVDQAGVRKGAVAVFMEPWHADIFEFLDIRKNAGVEEARARDLFTALWVPDDFFRRVLADEDWSLMCPNDARGLADACGDDFVRLYREYEGLGIARRTVKARQLWDAILRSMIETGTPYISAKDSVNAKSGQKNLGTIRSSNLCNEVTLYSDKDETAVCVLASVALSRFVKYVDGPGSETYMDYEELHSVTMTVARNLDAVIDTTIYPTHECEASSKRHRPIGIGVQGFCDVLYALRLPFESAGAREVNVRIFETMYHAAVLASVELAEVHGPYSSFAGSPASQGSLQFDLWDAAPTRPEYDWGRLKARVMESGLRNSTLMALMPTASTSQLLQNTESFELPTSFMYSCRTLSGDFMVINRWLLRDLTRARLWTPELKQALVRDEGSIQGIERIPAQLRSLYKTTWEVPMKAYIAMMRDRAPYVCQSASLNLYQKEPNMKKLSNMLLYGWKEGLKTVCYYLRIRPASTATKFTVESERGGGAEAEKAAEADLPVCSMEESCVSCSA</sequence>
<dbReference type="PRINTS" id="PR01183">
    <property type="entry name" value="RIBORDTASEM1"/>
</dbReference>
<evidence type="ECO:0000313" key="13">
    <source>
        <dbReference type="Proteomes" id="UP000054558"/>
    </source>
</evidence>
<dbReference type="InterPro" id="IPR039718">
    <property type="entry name" value="Rrm1"/>
</dbReference>
<comment type="similarity">
    <text evidence="1 9">Belongs to the ribonucleoside diphosphate reductase large chain family.</text>
</comment>
<dbReference type="UniPathway" id="UPA00326"/>
<keyword evidence="3" id="KW-0021">Allosteric enzyme</keyword>
<dbReference type="Proteomes" id="UP000054558">
    <property type="component" value="Unassembled WGS sequence"/>
</dbReference>